<evidence type="ECO:0000313" key="3">
    <source>
        <dbReference type="Proteomes" id="UP001601976"/>
    </source>
</evidence>
<evidence type="ECO:0000313" key="2">
    <source>
        <dbReference type="EMBL" id="MFF3339535.1"/>
    </source>
</evidence>
<accession>A0ABW6RDD4</accession>
<comment type="caution">
    <text evidence="2">The sequence shown here is derived from an EMBL/GenBank/DDBJ whole genome shotgun (WGS) entry which is preliminary data.</text>
</comment>
<dbReference type="PANTHER" id="PTHR43162">
    <property type="match status" value="1"/>
</dbReference>
<evidence type="ECO:0000259" key="1">
    <source>
        <dbReference type="Pfam" id="PF13460"/>
    </source>
</evidence>
<dbReference type="InterPro" id="IPR036291">
    <property type="entry name" value="NAD(P)-bd_dom_sf"/>
</dbReference>
<dbReference type="SUPFAM" id="SSF51735">
    <property type="entry name" value="NAD(P)-binding Rossmann-fold domains"/>
    <property type="match status" value="1"/>
</dbReference>
<protein>
    <submittedName>
        <fullName evidence="2">NAD(P)H-binding protein</fullName>
    </submittedName>
</protein>
<dbReference type="PANTHER" id="PTHR43162:SF1">
    <property type="entry name" value="PRESTALK A DIFFERENTIATION PROTEIN A"/>
    <property type="match status" value="1"/>
</dbReference>
<name>A0ABW6RDD4_9ACTN</name>
<proteinExistence type="predicted"/>
<organism evidence="2 3">
    <name type="scientific">Streptomyces flavidovirens</name>
    <dbReference type="NCBI Taxonomy" id="67298"/>
    <lineage>
        <taxon>Bacteria</taxon>
        <taxon>Bacillati</taxon>
        <taxon>Actinomycetota</taxon>
        <taxon>Actinomycetes</taxon>
        <taxon>Kitasatosporales</taxon>
        <taxon>Streptomycetaceae</taxon>
        <taxon>Streptomyces</taxon>
    </lineage>
</organism>
<dbReference type="Gene3D" id="3.90.25.10">
    <property type="entry name" value="UDP-galactose 4-epimerase, domain 1"/>
    <property type="match status" value="1"/>
</dbReference>
<reference evidence="2 3" key="1">
    <citation type="submission" date="2024-10" db="EMBL/GenBank/DDBJ databases">
        <title>The Natural Products Discovery Center: Release of the First 8490 Sequenced Strains for Exploring Actinobacteria Biosynthetic Diversity.</title>
        <authorList>
            <person name="Kalkreuter E."/>
            <person name="Kautsar S.A."/>
            <person name="Yang D."/>
            <person name="Bader C.D."/>
            <person name="Teijaro C.N."/>
            <person name="Fluegel L."/>
            <person name="Davis C.M."/>
            <person name="Simpson J.R."/>
            <person name="Lauterbach L."/>
            <person name="Steele A.D."/>
            <person name="Gui C."/>
            <person name="Meng S."/>
            <person name="Li G."/>
            <person name="Viehrig K."/>
            <person name="Ye F."/>
            <person name="Su P."/>
            <person name="Kiefer A.F."/>
            <person name="Nichols A."/>
            <person name="Cepeda A.J."/>
            <person name="Yan W."/>
            <person name="Fan B."/>
            <person name="Jiang Y."/>
            <person name="Adhikari A."/>
            <person name="Zheng C.-J."/>
            <person name="Schuster L."/>
            <person name="Cowan T.M."/>
            <person name="Smanski M.J."/>
            <person name="Chevrette M.G."/>
            <person name="De Carvalho L.P.S."/>
            <person name="Shen B."/>
        </authorList>
    </citation>
    <scope>NUCLEOTIDE SEQUENCE [LARGE SCALE GENOMIC DNA]</scope>
    <source>
        <strain evidence="2 3">NPDC003029</strain>
    </source>
</reference>
<dbReference type="Proteomes" id="UP001601976">
    <property type="component" value="Unassembled WGS sequence"/>
</dbReference>
<dbReference type="RefSeq" id="WP_355712307.1">
    <property type="nucleotide sequence ID" value="NZ_JBEXNP010000001.1"/>
</dbReference>
<dbReference type="Pfam" id="PF13460">
    <property type="entry name" value="NAD_binding_10"/>
    <property type="match status" value="1"/>
</dbReference>
<sequence>MQIALTGATGMVGSQVARLLAPRHDLRCLTRSPERAAHLRLPGLMVEADLGDHAALTRALAGAESVLAVTFDPLSPVHDERLLTAARQAGVRHVVKLSALAVTDPQAQDVITQWQRECEERVRASGMSWTLLRPRAFMSNSLAWAGTVRQEGVVRTLHGSSVNSCVDPADVARAAARALTHPQCAGRAYALTGPAPVSARRQTEELAAVLGRPLRHEELTEAQALDAWSSRFPRPLAQALLDSARRQAQGAKGEVREGVREATGREPGTFRAWARRHVSSFASGPAAGGSAAETSA</sequence>
<gene>
    <name evidence="2" type="ORF">ACFYWW_12505</name>
</gene>
<dbReference type="EMBL" id="JBIAPK010000003">
    <property type="protein sequence ID" value="MFF3339535.1"/>
    <property type="molecule type" value="Genomic_DNA"/>
</dbReference>
<dbReference type="InterPro" id="IPR051604">
    <property type="entry name" value="Ergot_Alk_Oxidoreductase"/>
</dbReference>
<dbReference type="Gene3D" id="3.40.50.720">
    <property type="entry name" value="NAD(P)-binding Rossmann-like Domain"/>
    <property type="match status" value="1"/>
</dbReference>
<feature type="domain" description="NAD(P)-binding" evidence="1">
    <location>
        <begin position="7"/>
        <end position="182"/>
    </location>
</feature>
<dbReference type="InterPro" id="IPR016040">
    <property type="entry name" value="NAD(P)-bd_dom"/>
</dbReference>
<keyword evidence="3" id="KW-1185">Reference proteome</keyword>